<dbReference type="STRING" id="646529.Desaci_1683"/>
<feature type="transmembrane region" description="Helical" evidence="1">
    <location>
        <begin position="17"/>
        <end position="35"/>
    </location>
</feature>
<dbReference type="RefSeq" id="WP_014826682.1">
    <property type="nucleotide sequence ID" value="NC_018068.1"/>
</dbReference>
<sequence>MRDERVEQAKNKIRSEIAVIIYIAIAVSFIVKRFYLNMSLEECITEYLILIFFSVYEVIRMNMLKVSLFNVYPKRGNRQLMIVMIVAFLIVALAAFAFPLTKGSTVKFSYGSIVPVMIFLVFFVGISLIARKYHQDRAIKYEKEFDDNEPEE</sequence>
<dbReference type="Gene3D" id="1.20.1730.10">
    <property type="entry name" value="Sodium/glucose cotransporter"/>
    <property type="match status" value="1"/>
</dbReference>
<organism evidence="2 3">
    <name type="scientific">Desulfosporosinus acidiphilus (strain DSM 22704 / JCM 16185 / SJ4)</name>
    <dbReference type="NCBI Taxonomy" id="646529"/>
    <lineage>
        <taxon>Bacteria</taxon>
        <taxon>Bacillati</taxon>
        <taxon>Bacillota</taxon>
        <taxon>Clostridia</taxon>
        <taxon>Eubacteriales</taxon>
        <taxon>Desulfitobacteriaceae</taxon>
        <taxon>Desulfosporosinus</taxon>
    </lineage>
</organism>
<gene>
    <name evidence="2" type="ordered locus">Desaci_1683</name>
</gene>
<dbReference type="EMBL" id="CP003639">
    <property type="protein sequence ID" value="AFM40676.1"/>
    <property type="molecule type" value="Genomic_DNA"/>
</dbReference>
<dbReference type="InterPro" id="IPR038377">
    <property type="entry name" value="Na/Glc_symporter_sf"/>
</dbReference>
<proteinExistence type="predicted"/>
<keyword evidence="1" id="KW-1133">Transmembrane helix</keyword>
<protein>
    <submittedName>
        <fullName evidence="2">Uncharacterized protein</fullName>
    </submittedName>
</protein>
<evidence type="ECO:0000256" key="1">
    <source>
        <dbReference type="SAM" id="Phobius"/>
    </source>
</evidence>
<evidence type="ECO:0000313" key="3">
    <source>
        <dbReference type="Proteomes" id="UP000002892"/>
    </source>
</evidence>
<dbReference type="HOGENOM" id="CLU_1755890_0_0_9"/>
<dbReference type="KEGG" id="dai:Desaci_1683"/>
<keyword evidence="1" id="KW-0812">Transmembrane</keyword>
<accession>I4D4F2</accession>
<dbReference type="AlphaFoldDB" id="I4D4F2"/>
<keyword evidence="3" id="KW-1185">Reference proteome</keyword>
<name>I4D4F2_DESAJ</name>
<dbReference type="InterPro" id="IPR046664">
    <property type="entry name" value="DUF6773"/>
</dbReference>
<feature type="transmembrane region" description="Helical" evidence="1">
    <location>
        <begin position="110"/>
        <end position="130"/>
    </location>
</feature>
<reference evidence="2 3" key="1">
    <citation type="journal article" date="2012" name="J. Bacteriol.">
        <title>Complete genome sequences of Desulfosporosinus orientis DSM765T, Desulfosporosinus youngiae DSM17734T, Desulfosporosinus meridiei DSM13257T, and Desulfosporosinus acidiphilus DSM22704T.</title>
        <authorList>
            <person name="Pester M."/>
            <person name="Brambilla E."/>
            <person name="Alazard D."/>
            <person name="Rattei T."/>
            <person name="Weinmaier T."/>
            <person name="Han J."/>
            <person name="Lucas S."/>
            <person name="Lapidus A."/>
            <person name="Cheng J.F."/>
            <person name="Goodwin L."/>
            <person name="Pitluck S."/>
            <person name="Peters L."/>
            <person name="Ovchinnikova G."/>
            <person name="Teshima H."/>
            <person name="Detter J.C."/>
            <person name="Han C.S."/>
            <person name="Tapia R."/>
            <person name="Land M.L."/>
            <person name="Hauser L."/>
            <person name="Kyrpides N.C."/>
            <person name="Ivanova N.N."/>
            <person name="Pagani I."/>
            <person name="Huntmann M."/>
            <person name="Wei C.L."/>
            <person name="Davenport K.W."/>
            <person name="Daligault H."/>
            <person name="Chain P.S."/>
            <person name="Chen A."/>
            <person name="Mavromatis K."/>
            <person name="Markowitz V."/>
            <person name="Szeto E."/>
            <person name="Mikhailova N."/>
            <person name="Pati A."/>
            <person name="Wagner M."/>
            <person name="Woyke T."/>
            <person name="Ollivier B."/>
            <person name="Klenk H.P."/>
            <person name="Spring S."/>
            <person name="Loy A."/>
        </authorList>
    </citation>
    <scope>NUCLEOTIDE SEQUENCE [LARGE SCALE GENOMIC DNA]</scope>
    <source>
        <strain evidence="3">DSM 22704 / JCM 16185 / SJ4</strain>
    </source>
</reference>
<evidence type="ECO:0000313" key="2">
    <source>
        <dbReference type="EMBL" id="AFM40676.1"/>
    </source>
</evidence>
<dbReference type="Proteomes" id="UP000002892">
    <property type="component" value="Chromosome"/>
</dbReference>
<dbReference type="OrthoDB" id="1797906at2"/>
<dbReference type="Pfam" id="PF20563">
    <property type="entry name" value="DUF6773"/>
    <property type="match status" value="1"/>
</dbReference>
<keyword evidence="1" id="KW-0472">Membrane</keyword>
<feature type="transmembrane region" description="Helical" evidence="1">
    <location>
        <begin position="80"/>
        <end position="98"/>
    </location>
</feature>